<feature type="transmembrane region" description="Helical" evidence="1">
    <location>
        <begin position="9"/>
        <end position="26"/>
    </location>
</feature>
<proteinExistence type="predicted"/>
<evidence type="ECO:0000259" key="2">
    <source>
        <dbReference type="Pfam" id="PF00892"/>
    </source>
</evidence>
<name>A0A7Z8KR55_9EURY</name>
<feature type="domain" description="EamA" evidence="2">
    <location>
        <begin position="160"/>
        <end position="291"/>
    </location>
</feature>
<keyword evidence="1" id="KW-0812">Transmembrane</keyword>
<reference evidence="3 4" key="1">
    <citation type="submission" date="2019-06" db="EMBL/GenBank/DDBJ databases">
        <title>Draft genome sequence of Methanolobus vulcani B1d.</title>
        <authorList>
            <person name="Creighbaum A.J."/>
            <person name="Ticak T."/>
            <person name="Hariraju D."/>
            <person name="Arivett B.A."/>
            <person name="Ferguson D.J.Jr."/>
        </authorList>
    </citation>
    <scope>NUCLEOTIDE SEQUENCE [LARGE SCALE GENOMIC DNA]</scope>
    <source>
        <strain evidence="3 4">B1d</strain>
    </source>
</reference>
<dbReference type="Proteomes" id="UP000319335">
    <property type="component" value="Unassembled WGS sequence"/>
</dbReference>
<dbReference type="RefSeq" id="WP_154808266.1">
    <property type="nucleotide sequence ID" value="NZ_VIAQ01000002.1"/>
</dbReference>
<protein>
    <submittedName>
        <fullName evidence="3">EamA family transporter</fullName>
    </submittedName>
</protein>
<dbReference type="PANTHER" id="PTHR22911">
    <property type="entry name" value="ACYL-MALONYL CONDENSING ENZYME-RELATED"/>
    <property type="match status" value="1"/>
</dbReference>
<evidence type="ECO:0000313" key="3">
    <source>
        <dbReference type="EMBL" id="TQD29241.1"/>
    </source>
</evidence>
<dbReference type="Pfam" id="PF00892">
    <property type="entry name" value="EamA"/>
    <property type="match status" value="2"/>
</dbReference>
<feature type="transmembrane region" description="Helical" evidence="1">
    <location>
        <begin position="273"/>
        <end position="291"/>
    </location>
</feature>
<feature type="transmembrane region" description="Helical" evidence="1">
    <location>
        <begin position="93"/>
        <end position="116"/>
    </location>
</feature>
<feature type="transmembrane region" description="Helical" evidence="1">
    <location>
        <begin position="158"/>
        <end position="177"/>
    </location>
</feature>
<dbReference type="AlphaFoldDB" id="A0A7Z8KR55"/>
<keyword evidence="1" id="KW-0472">Membrane</keyword>
<feature type="transmembrane region" description="Helical" evidence="1">
    <location>
        <begin position="189"/>
        <end position="207"/>
    </location>
</feature>
<dbReference type="SUPFAM" id="SSF103481">
    <property type="entry name" value="Multidrug resistance efflux transporter EmrE"/>
    <property type="match status" value="2"/>
</dbReference>
<feature type="transmembrane region" description="Helical" evidence="1">
    <location>
        <begin position="38"/>
        <end position="57"/>
    </location>
</feature>
<dbReference type="OrthoDB" id="148240at2157"/>
<feature type="transmembrane region" description="Helical" evidence="1">
    <location>
        <begin position="69"/>
        <end position="87"/>
    </location>
</feature>
<feature type="transmembrane region" description="Helical" evidence="1">
    <location>
        <begin position="219"/>
        <end position="238"/>
    </location>
</feature>
<dbReference type="GO" id="GO:0016020">
    <property type="term" value="C:membrane"/>
    <property type="evidence" value="ECO:0007669"/>
    <property type="project" value="InterPro"/>
</dbReference>
<sequence>MSQGSKKAYFELITGSVMFGLLGVFVDYLKAVPTGPMVFYKQLFGLLSLLIFIILTGKLSQIVPRRKKKYILLLGFINTCTIFSYFTCIKYTSFSVAILMLYTAPMYVTLLSPLVLKEKITRKSLVALILSLTGLLFIVDLGNVITGLSLGISMGNGYLIGIAAGILSGFSFGSEIVTIRYIKDDYSSVALLFWYTFIGVILLIPLSCGAPNPVIIDNMPMLIFFGIINTALAAVLYVSGISQIEAQKGSILALLEPVSGIFFDYTIVHTPLLMDTVIGCIFILFGAYIAVMEKSPKIFGKYFKVQV</sequence>
<evidence type="ECO:0000256" key="1">
    <source>
        <dbReference type="SAM" id="Phobius"/>
    </source>
</evidence>
<dbReference type="InterPro" id="IPR000620">
    <property type="entry name" value="EamA_dom"/>
</dbReference>
<keyword evidence="1" id="KW-1133">Transmembrane helix</keyword>
<dbReference type="EMBL" id="VIAQ01000002">
    <property type="protein sequence ID" value="TQD29241.1"/>
    <property type="molecule type" value="Genomic_DNA"/>
</dbReference>
<feature type="transmembrane region" description="Helical" evidence="1">
    <location>
        <begin position="250"/>
        <end position="267"/>
    </location>
</feature>
<gene>
    <name evidence="3" type="ORF">FKV42_00355</name>
</gene>
<feature type="transmembrane region" description="Helical" evidence="1">
    <location>
        <begin position="128"/>
        <end position="152"/>
    </location>
</feature>
<organism evidence="3 4">
    <name type="scientific">Methanolobus vulcani</name>
    <dbReference type="NCBI Taxonomy" id="38026"/>
    <lineage>
        <taxon>Archaea</taxon>
        <taxon>Methanobacteriati</taxon>
        <taxon>Methanobacteriota</taxon>
        <taxon>Stenosarchaea group</taxon>
        <taxon>Methanomicrobia</taxon>
        <taxon>Methanosarcinales</taxon>
        <taxon>Methanosarcinaceae</taxon>
        <taxon>Methanolobus</taxon>
    </lineage>
</organism>
<dbReference type="InterPro" id="IPR037185">
    <property type="entry name" value="EmrE-like"/>
</dbReference>
<evidence type="ECO:0000313" key="4">
    <source>
        <dbReference type="Proteomes" id="UP000319335"/>
    </source>
</evidence>
<accession>A0A7Z8KR55</accession>
<keyword evidence="4" id="KW-1185">Reference proteome</keyword>
<dbReference type="PANTHER" id="PTHR22911:SF79">
    <property type="entry name" value="MOBA-LIKE NTP TRANSFERASE DOMAIN-CONTAINING PROTEIN"/>
    <property type="match status" value="1"/>
</dbReference>
<comment type="caution">
    <text evidence="3">The sequence shown here is derived from an EMBL/GenBank/DDBJ whole genome shotgun (WGS) entry which is preliminary data.</text>
</comment>
<feature type="domain" description="EamA" evidence="2">
    <location>
        <begin position="8"/>
        <end position="139"/>
    </location>
</feature>